<dbReference type="InterPro" id="IPR045313">
    <property type="entry name" value="CBR1-like"/>
</dbReference>
<dbReference type="SUPFAM" id="SSF51735">
    <property type="entry name" value="NAD(P)-binding Rossmann-fold domains"/>
    <property type="match status" value="1"/>
</dbReference>
<dbReference type="PRINTS" id="PR00081">
    <property type="entry name" value="GDHRDH"/>
</dbReference>
<dbReference type="PANTHER" id="PTHR43963:SF4">
    <property type="entry name" value="CARBONYL REDUCTASE (NADPH)"/>
    <property type="match status" value="1"/>
</dbReference>
<keyword evidence="3" id="KW-0560">Oxidoreductase</keyword>
<evidence type="ECO:0000256" key="1">
    <source>
        <dbReference type="ARBA" id="ARBA00006484"/>
    </source>
</evidence>
<dbReference type="GO" id="GO:0004090">
    <property type="term" value="F:carbonyl reductase (NADPH) activity"/>
    <property type="evidence" value="ECO:0007669"/>
    <property type="project" value="UniProtKB-EC"/>
</dbReference>
<evidence type="ECO:0000313" key="7">
    <source>
        <dbReference type="RefSeq" id="XP_022837058.1"/>
    </source>
</evidence>
<accession>A0A9J7ERV2</accession>
<keyword evidence="6" id="KW-1185">Reference proteome</keyword>
<dbReference type="PROSITE" id="PS00061">
    <property type="entry name" value="ADH_SHORT"/>
    <property type="match status" value="1"/>
</dbReference>
<dbReference type="KEGG" id="sliu:111364424"/>
<dbReference type="Proteomes" id="UP000301870">
    <property type="component" value="Chromosome 4"/>
</dbReference>
<reference evidence="7" key="1">
    <citation type="submission" date="2025-08" db="UniProtKB">
        <authorList>
            <consortium name="RefSeq"/>
        </authorList>
    </citation>
    <scope>IDENTIFICATION</scope>
    <source>
        <strain evidence="7">Ishihara</strain>
        <tissue evidence="7">Whole body</tissue>
    </source>
</reference>
<evidence type="ECO:0000256" key="5">
    <source>
        <dbReference type="RuleBase" id="RU000363"/>
    </source>
</evidence>
<dbReference type="AlphaFoldDB" id="A0A9J7ERV2"/>
<dbReference type="PANTHER" id="PTHR43963">
    <property type="entry name" value="CARBONYL REDUCTASE 1-RELATED"/>
    <property type="match status" value="1"/>
</dbReference>
<dbReference type="InterPro" id="IPR020904">
    <property type="entry name" value="Sc_DH/Rdtase_CS"/>
</dbReference>
<evidence type="ECO:0000313" key="6">
    <source>
        <dbReference type="Proteomes" id="UP000301870"/>
    </source>
</evidence>
<proteinExistence type="inferred from homology"/>
<name>A0A9J7ERV2_SPOLT</name>
<dbReference type="CDD" id="cd05324">
    <property type="entry name" value="carb_red_PTCR-like_SDR_c"/>
    <property type="match status" value="1"/>
</dbReference>
<comment type="similarity">
    <text evidence="1 5">Belongs to the short-chain dehydrogenases/reductases (SDR) family.</text>
</comment>
<dbReference type="GeneID" id="111364424"/>
<dbReference type="RefSeq" id="XP_022837058.1">
    <property type="nucleotide sequence ID" value="XM_022981290.1"/>
</dbReference>
<sequence>MSTKVAVVTGANKGIGFAIVRGLCKRFEGAVYLTSRSAERGAAAVAALEREGLRPRYHQLDITDTLSLETFRDHIKKNYDGIDILINNAGILFKSSSKEPLSVQAEQTLFVNYFSLVSSCDILFPILKNGARVINISSSFGHLSNIPSVELRNRLKDENLTVAELSVLMRQYVDAVKQGTQAAEWGNSSYAVSKVGVTALTNIQQRILNSRDIKVNSVYPGYVATDMSSFEGPLTPDEGAAAPLYLALDAPDTIKGKYVWYTKEIVNWDGIMPED</sequence>
<evidence type="ECO:0000256" key="3">
    <source>
        <dbReference type="ARBA" id="ARBA00023002"/>
    </source>
</evidence>
<dbReference type="OrthoDB" id="7289984at2759"/>
<dbReference type="Gene3D" id="3.40.50.720">
    <property type="entry name" value="NAD(P)-binding Rossmann-like Domain"/>
    <property type="match status" value="1"/>
</dbReference>
<keyword evidence="2" id="KW-0521">NADP</keyword>
<dbReference type="InterPro" id="IPR036291">
    <property type="entry name" value="NAD(P)-bd_dom_sf"/>
</dbReference>
<dbReference type="Pfam" id="PF00106">
    <property type="entry name" value="adh_short"/>
    <property type="match status" value="2"/>
</dbReference>
<protein>
    <recommendedName>
        <fullName evidence="4">carbonyl reductase (NADPH)</fullName>
        <ecNumber evidence="4">1.1.1.184</ecNumber>
    </recommendedName>
</protein>
<dbReference type="InterPro" id="IPR002347">
    <property type="entry name" value="SDR_fam"/>
</dbReference>
<dbReference type="PRINTS" id="PR00080">
    <property type="entry name" value="SDRFAMILY"/>
</dbReference>
<dbReference type="EC" id="1.1.1.184" evidence="4"/>
<evidence type="ECO:0000256" key="2">
    <source>
        <dbReference type="ARBA" id="ARBA00022857"/>
    </source>
</evidence>
<evidence type="ECO:0000256" key="4">
    <source>
        <dbReference type="ARBA" id="ARBA00026118"/>
    </source>
</evidence>
<organism evidence="6 7">
    <name type="scientific">Spodoptera litura</name>
    <name type="common">Asian cotton leafworm</name>
    <dbReference type="NCBI Taxonomy" id="69820"/>
    <lineage>
        <taxon>Eukaryota</taxon>
        <taxon>Metazoa</taxon>
        <taxon>Ecdysozoa</taxon>
        <taxon>Arthropoda</taxon>
        <taxon>Hexapoda</taxon>
        <taxon>Insecta</taxon>
        <taxon>Pterygota</taxon>
        <taxon>Neoptera</taxon>
        <taxon>Endopterygota</taxon>
        <taxon>Lepidoptera</taxon>
        <taxon>Glossata</taxon>
        <taxon>Ditrysia</taxon>
        <taxon>Noctuoidea</taxon>
        <taxon>Noctuidae</taxon>
        <taxon>Amphipyrinae</taxon>
        <taxon>Spodoptera</taxon>
    </lineage>
</organism>
<gene>
    <name evidence="7" type="primary">LOC111364424</name>
</gene>